<dbReference type="InterPro" id="IPR001338">
    <property type="entry name" value="Class_I_Hydrophobin"/>
</dbReference>
<protein>
    <recommendedName>
        <fullName evidence="6">Hydrophobin</fullName>
    </recommendedName>
</protein>
<evidence type="ECO:0000256" key="6">
    <source>
        <dbReference type="RuleBase" id="RU365009"/>
    </source>
</evidence>
<dbReference type="EMBL" id="KN882067">
    <property type="protein sequence ID" value="KIY44718.1"/>
    <property type="molecule type" value="Genomic_DNA"/>
</dbReference>
<organism evidence="8 9">
    <name type="scientific">Fistulina hepatica ATCC 64428</name>
    <dbReference type="NCBI Taxonomy" id="1128425"/>
    <lineage>
        <taxon>Eukaryota</taxon>
        <taxon>Fungi</taxon>
        <taxon>Dikarya</taxon>
        <taxon>Basidiomycota</taxon>
        <taxon>Agaricomycotina</taxon>
        <taxon>Agaricomycetes</taxon>
        <taxon>Agaricomycetidae</taxon>
        <taxon>Agaricales</taxon>
        <taxon>Fistulinaceae</taxon>
        <taxon>Fistulina</taxon>
    </lineage>
</organism>
<name>A0A0D7A1M4_9AGAR</name>
<evidence type="ECO:0000256" key="5">
    <source>
        <dbReference type="ARBA" id="ARBA00023157"/>
    </source>
</evidence>
<comment type="similarity">
    <text evidence="2 6">Belongs to the fungal hydrophobin family.</text>
</comment>
<evidence type="ECO:0000256" key="7">
    <source>
        <dbReference type="SAM" id="Phobius"/>
    </source>
</evidence>
<keyword evidence="7" id="KW-0472">Membrane</keyword>
<dbReference type="Pfam" id="PF01185">
    <property type="entry name" value="Hydrophobin"/>
    <property type="match status" value="1"/>
</dbReference>
<dbReference type="SMART" id="SM00075">
    <property type="entry name" value="HYDRO"/>
    <property type="match status" value="1"/>
</dbReference>
<accession>A0A0D7A1M4</accession>
<keyword evidence="4 6" id="KW-0964">Secreted</keyword>
<evidence type="ECO:0000256" key="3">
    <source>
        <dbReference type="ARBA" id="ARBA00022512"/>
    </source>
</evidence>
<dbReference type="AlphaFoldDB" id="A0A0D7A1M4"/>
<feature type="transmembrane region" description="Helical" evidence="7">
    <location>
        <begin position="51"/>
        <end position="74"/>
    </location>
</feature>
<keyword evidence="3 6" id="KW-0134">Cell wall</keyword>
<dbReference type="CDD" id="cd23507">
    <property type="entry name" value="hydrophobin_I"/>
    <property type="match status" value="1"/>
</dbReference>
<proteinExistence type="inferred from homology"/>
<keyword evidence="5 6" id="KW-1015">Disulfide bond</keyword>
<reference evidence="8 9" key="1">
    <citation type="journal article" date="2015" name="Fungal Genet. Biol.">
        <title>Evolution of novel wood decay mechanisms in Agaricales revealed by the genome sequences of Fistulina hepatica and Cylindrobasidium torrendii.</title>
        <authorList>
            <person name="Floudas D."/>
            <person name="Held B.W."/>
            <person name="Riley R."/>
            <person name="Nagy L.G."/>
            <person name="Koehler G."/>
            <person name="Ransdell A.S."/>
            <person name="Younus H."/>
            <person name="Chow J."/>
            <person name="Chiniquy J."/>
            <person name="Lipzen A."/>
            <person name="Tritt A."/>
            <person name="Sun H."/>
            <person name="Haridas S."/>
            <person name="LaButti K."/>
            <person name="Ohm R.A."/>
            <person name="Kues U."/>
            <person name="Blanchette R.A."/>
            <person name="Grigoriev I.V."/>
            <person name="Minto R.E."/>
            <person name="Hibbett D.S."/>
        </authorList>
    </citation>
    <scope>NUCLEOTIDE SEQUENCE [LARGE SCALE GENOMIC DNA]</scope>
    <source>
        <strain evidence="8 9">ATCC 64428</strain>
    </source>
</reference>
<dbReference type="GO" id="GO:0009277">
    <property type="term" value="C:fungal-type cell wall"/>
    <property type="evidence" value="ECO:0007669"/>
    <property type="project" value="InterPro"/>
</dbReference>
<evidence type="ECO:0000256" key="1">
    <source>
        <dbReference type="ARBA" id="ARBA00004191"/>
    </source>
</evidence>
<dbReference type="OrthoDB" id="4225815at2759"/>
<keyword evidence="9" id="KW-1185">Reference proteome</keyword>
<comment type="subcellular location">
    <subcellularLocation>
        <location evidence="1 6">Secreted</location>
        <location evidence="1 6">Cell wall</location>
    </subcellularLocation>
</comment>
<keyword evidence="7" id="KW-1133">Transmembrane helix</keyword>
<evidence type="ECO:0000313" key="9">
    <source>
        <dbReference type="Proteomes" id="UP000054144"/>
    </source>
</evidence>
<gene>
    <name evidence="8" type="ORF">FISHEDRAFT_77339</name>
</gene>
<evidence type="ECO:0000313" key="8">
    <source>
        <dbReference type="EMBL" id="KIY44718.1"/>
    </source>
</evidence>
<feature type="transmembrane region" description="Helical" evidence="7">
    <location>
        <begin position="27"/>
        <end position="44"/>
    </location>
</feature>
<sequence length="169" mass="17654">MHAGLWFPSETNVKFQKRTRDFSCVDLFAGAAYPLAFAVSFSAMRISPSRLVFAMLAVAGSHVAATTVTTTITVTAPSSTSAISPDQCVYNAVCCQTLGASGDSIIAALLNTLGVVLDAVEGLVGIYCTPIDLFGLTQPEECQNTPLCCTGIDDENLIAVGCVPINVNL</sequence>
<evidence type="ECO:0000256" key="2">
    <source>
        <dbReference type="ARBA" id="ARBA00010446"/>
    </source>
</evidence>
<dbReference type="Proteomes" id="UP000054144">
    <property type="component" value="Unassembled WGS sequence"/>
</dbReference>
<keyword evidence="6" id="KW-0732">Signal</keyword>
<keyword evidence="7" id="KW-0812">Transmembrane</keyword>
<dbReference type="GO" id="GO:0005199">
    <property type="term" value="F:structural constituent of cell wall"/>
    <property type="evidence" value="ECO:0007669"/>
    <property type="project" value="InterPro"/>
</dbReference>
<evidence type="ECO:0000256" key="4">
    <source>
        <dbReference type="ARBA" id="ARBA00022525"/>
    </source>
</evidence>